<dbReference type="EMBL" id="LN649230">
    <property type="protein sequence ID" value="CEI63068.1"/>
    <property type="molecule type" value="Genomic_DNA"/>
</dbReference>
<proteinExistence type="predicted"/>
<sequence length="84" mass="8948">MGYIQHTLCHAEICSHDKNKLALLAVILNNRLLLLLIGSLQALLAIGVGAVGPVGCMVEHSIVFVNIAFVALDRIVQGAPTLFD</sequence>
<evidence type="ECO:0000256" key="1">
    <source>
        <dbReference type="SAM" id="Phobius"/>
    </source>
</evidence>
<keyword evidence="3" id="KW-1185">Reference proteome</keyword>
<feature type="transmembrane region" description="Helical" evidence="1">
    <location>
        <begin position="21"/>
        <end position="44"/>
    </location>
</feature>
<organism evidence="2 3">
    <name type="scientific">Fusarium venenatum</name>
    <dbReference type="NCBI Taxonomy" id="56646"/>
    <lineage>
        <taxon>Eukaryota</taxon>
        <taxon>Fungi</taxon>
        <taxon>Dikarya</taxon>
        <taxon>Ascomycota</taxon>
        <taxon>Pezizomycotina</taxon>
        <taxon>Sordariomycetes</taxon>
        <taxon>Hypocreomycetidae</taxon>
        <taxon>Hypocreales</taxon>
        <taxon>Nectriaceae</taxon>
        <taxon>Fusarium</taxon>
    </lineage>
</organism>
<keyword evidence="1" id="KW-0472">Membrane</keyword>
<evidence type="ECO:0000313" key="2">
    <source>
        <dbReference type="EMBL" id="CEI63068.1"/>
    </source>
</evidence>
<protein>
    <submittedName>
        <fullName evidence="2">Uncharacterized protein</fullName>
    </submittedName>
</protein>
<dbReference type="Proteomes" id="UP000245910">
    <property type="component" value="Chromosome II"/>
</dbReference>
<name>A0A2L2T0P0_9HYPO</name>
<evidence type="ECO:0000313" key="3">
    <source>
        <dbReference type="Proteomes" id="UP000245910"/>
    </source>
</evidence>
<keyword evidence="1" id="KW-1133">Transmembrane helix</keyword>
<accession>A0A2L2T0P0</accession>
<keyword evidence="1" id="KW-0812">Transmembrane</keyword>
<dbReference type="AlphaFoldDB" id="A0A2L2T0P0"/>
<reference evidence="3" key="1">
    <citation type="submission" date="2014-10" db="EMBL/GenBank/DDBJ databases">
        <authorList>
            <person name="King R."/>
        </authorList>
    </citation>
    <scope>NUCLEOTIDE SEQUENCE [LARGE SCALE GENOMIC DNA]</scope>
    <source>
        <strain evidence="3">A3/5</strain>
    </source>
</reference>